<organism evidence="1 2">
    <name type="scientific">Trichinella papuae</name>
    <dbReference type="NCBI Taxonomy" id="268474"/>
    <lineage>
        <taxon>Eukaryota</taxon>
        <taxon>Metazoa</taxon>
        <taxon>Ecdysozoa</taxon>
        <taxon>Nematoda</taxon>
        <taxon>Enoplea</taxon>
        <taxon>Dorylaimia</taxon>
        <taxon>Trichinellida</taxon>
        <taxon>Trichinellidae</taxon>
        <taxon>Trichinella</taxon>
    </lineage>
</organism>
<evidence type="ECO:0000313" key="1">
    <source>
        <dbReference type="EMBL" id="KRZ79658.1"/>
    </source>
</evidence>
<keyword evidence="2" id="KW-1185">Reference proteome</keyword>
<reference evidence="1 2" key="1">
    <citation type="submission" date="2015-01" db="EMBL/GenBank/DDBJ databases">
        <title>Evolution of Trichinella species and genotypes.</title>
        <authorList>
            <person name="Korhonen P.K."/>
            <person name="Edoardo P."/>
            <person name="Giuseppe L.R."/>
            <person name="Gasser R.B."/>
        </authorList>
    </citation>
    <scope>NUCLEOTIDE SEQUENCE [LARGE SCALE GENOMIC DNA]</scope>
    <source>
        <strain evidence="1">ISS1980</strain>
    </source>
</reference>
<proteinExistence type="predicted"/>
<gene>
    <name evidence="1" type="ORF">T10_369</name>
</gene>
<dbReference type="OrthoDB" id="5925126at2759"/>
<sequence>MAINRSSTLAVRGFRGNRDCGISANTCGFYSHICNPTQLPESCKGYHRSFTDLHCITVKIIARSGWTVQRISFRHCVFTQILRYSHAVLDCVSMKAEVWSCPDMSGPVGQSGASVWNRGTGAAVNQLPVRNASFPFTLILPVRLICYHYCYGVESHKRKQPCTEPPDL</sequence>
<accession>A0A0V1N6R9</accession>
<dbReference type="EMBL" id="JYDO01000005">
    <property type="protein sequence ID" value="KRZ79658.1"/>
    <property type="molecule type" value="Genomic_DNA"/>
</dbReference>
<feature type="non-terminal residue" evidence="1">
    <location>
        <position position="168"/>
    </location>
</feature>
<evidence type="ECO:0000313" key="2">
    <source>
        <dbReference type="Proteomes" id="UP000054843"/>
    </source>
</evidence>
<name>A0A0V1N6R9_9BILA</name>
<comment type="caution">
    <text evidence="1">The sequence shown here is derived from an EMBL/GenBank/DDBJ whole genome shotgun (WGS) entry which is preliminary data.</text>
</comment>
<protein>
    <submittedName>
        <fullName evidence="1">Uncharacterized protein</fullName>
    </submittedName>
</protein>
<dbReference type="AlphaFoldDB" id="A0A0V1N6R9"/>
<dbReference type="Proteomes" id="UP000054843">
    <property type="component" value="Unassembled WGS sequence"/>
</dbReference>